<gene>
    <name evidence="1" type="primary">truA</name>
    <name evidence="1" type="ORF">ACI1P1_28920</name>
</gene>
<name>A0ACC7P9S4_9BACL</name>
<organism evidence="1 2">
    <name type="scientific">Paenibacillus mesotrionivorans</name>
    <dbReference type="NCBI Taxonomy" id="3160968"/>
    <lineage>
        <taxon>Bacteria</taxon>
        <taxon>Bacillati</taxon>
        <taxon>Bacillota</taxon>
        <taxon>Bacilli</taxon>
        <taxon>Bacillales</taxon>
        <taxon>Paenibacillaceae</taxon>
        <taxon>Paenibacillus</taxon>
    </lineage>
</organism>
<dbReference type="EC" id="5.4.99.12" evidence="1"/>
<reference evidence="1" key="1">
    <citation type="submission" date="2024-12" db="EMBL/GenBank/DDBJ databases">
        <authorList>
            <person name="Wu N."/>
        </authorList>
    </citation>
    <scope>NUCLEOTIDE SEQUENCE</scope>
    <source>
        <strain evidence="1">P15</strain>
    </source>
</reference>
<keyword evidence="1" id="KW-0413">Isomerase</keyword>
<keyword evidence="2" id="KW-1185">Reference proteome</keyword>
<comment type="caution">
    <text evidence="1">The sequence shown here is derived from an EMBL/GenBank/DDBJ whole genome shotgun (WGS) entry which is preliminary data.</text>
</comment>
<evidence type="ECO:0000313" key="1">
    <source>
        <dbReference type="EMBL" id="MFM9332324.1"/>
    </source>
</evidence>
<protein>
    <submittedName>
        <fullName evidence="1">tRNA pseudouridine(38-40) synthase TruA</fullName>
        <ecNumber evidence="1">5.4.99.12</ecNumber>
    </submittedName>
</protein>
<proteinExistence type="predicted"/>
<dbReference type="Proteomes" id="UP001631969">
    <property type="component" value="Unassembled WGS sequence"/>
</dbReference>
<dbReference type="EMBL" id="JBJURJ010000029">
    <property type="protein sequence ID" value="MFM9332324.1"/>
    <property type="molecule type" value="Genomic_DNA"/>
</dbReference>
<evidence type="ECO:0000313" key="2">
    <source>
        <dbReference type="Proteomes" id="UP001631969"/>
    </source>
</evidence>
<sequence length="254" mass="28959">MRNIALVIGYDGTGYYGFQTQPGGNTVQDHLEAAIRLLTGETVKLHGSGRTDAGVHARAQVAHFHTESTIPVERWSIALNTRLPNDIVVYEAREMPLDFHARRSAKLKTYRYVIQNSKFPDLFYTRTRFHDHRKLDTAAMKEALTYIKGTHDFTSFCTVRCDKDSRVRTIYDADLLVLHDPLPGDELARSIHFEITGNGFLYNMVRIMAGTLIQIGQGKRRPEDMKRILEAKNRRLAGPTAEAHGLTLWRVEYD</sequence>
<accession>A0ACC7P9S4</accession>